<dbReference type="GO" id="GO:0005737">
    <property type="term" value="C:cytoplasm"/>
    <property type="evidence" value="ECO:0007669"/>
    <property type="project" value="TreeGrafter"/>
</dbReference>
<dbReference type="InterPro" id="IPR056743">
    <property type="entry name" value="TRM5-TYW2-like_MTfase"/>
</dbReference>
<dbReference type="Gene3D" id="3.40.50.150">
    <property type="entry name" value="Vaccinia Virus protein VP39"/>
    <property type="match status" value="1"/>
</dbReference>
<keyword evidence="3 8" id="KW-0808">Transferase</keyword>
<feature type="domain" description="SAM-dependent methyltransferase TRM5/TYW2-type" evidence="7">
    <location>
        <begin position="219"/>
        <end position="525"/>
    </location>
</feature>
<dbReference type="PANTHER" id="PTHR23245:SF25">
    <property type="entry name" value="TRNA WYBUTOSINE-SYNTHESIZING PROTEIN 2 HOMOLOG"/>
    <property type="match status" value="1"/>
</dbReference>
<evidence type="ECO:0000256" key="4">
    <source>
        <dbReference type="ARBA" id="ARBA00022691"/>
    </source>
</evidence>
<dbReference type="EMBL" id="ML977312">
    <property type="protein sequence ID" value="KAF2121403.1"/>
    <property type="molecule type" value="Genomic_DNA"/>
</dbReference>
<dbReference type="PROSITE" id="PS51684">
    <property type="entry name" value="SAM_MT_TRM5_TYW2"/>
    <property type="match status" value="1"/>
</dbReference>
<dbReference type="GO" id="GO:0102522">
    <property type="term" value="F:tRNA 4-demethylwyosine alpha-amino-alpha-carboxypropyltransferase activity"/>
    <property type="evidence" value="ECO:0007669"/>
    <property type="project" value="UniProtKB-EC"/>
</dbReference>
<evidence type="ECO:0000259" key="7">
    <source>
        <dbReference type="PROSITE" id="PS51684"/>
    </source>
</evidence>
<accession>A0A6A5ZRA8</accession>
<dbReference type="EC" id="2.5.1.114" evidence="2"/>
<dbReference type="InterPro" id="IPR029063">
    <property type="entry name" value="SAM-dependent_MTases_sf"/>
</dbReference>
<organism evidence="8 9">
    <name type="scientific">Lophiotrema nucula</name>
    <dbReference type="NCBI Taxonomy" id="690887"/>
    <lineage>
        <taxon>Eukaryota</taxon>
        <taxon>Fungi</taxon>
        <taxon>Dikarya</taxon>
        <taxon>Ascomycota</taxon>
        <taxon>Pezizomycotina</taxon>
        <taxon>Dothideomycetes</taxon>
        <taxon>Pleosporomycetidae</taxon>
        <taxon>Pleosporales</taxon>
        <taxon>Lophiotremataceae</taxon>
        <taxon>Lophiotrema</taxon>
    </lineage>
</organism>
<evidence type="ECO:0000256" key="1">
    <source>
        <dbReference type="ARBA" id="ARBA00004797"/>
    </source>
</evidence>
<comment type="pathway">
    <text evidence="1">tRNA modification; wybutosine-tRNA(Phe) biosynthesis.</text>
</comment>
<keyword evidence="8" id="KW-0489">Methyltransferase</keyword>
<dbReference type="GO" id="GO:0031591">
    <property type="term" value="P:wybutosine biosynthetic process"/>
    <property type="evidence" value="ECO:0007669"/>
    <property type="project" value="TreeGrafter"/>
</dbReference>
<dbReference type="OrthoDB" id="2387925at2759"/>
<evidence type="ECO:0000256" key="6">
    <source>
        <dbReference type="ARBA" id="ARBA00049400"/>
    </source>
</evidence>
<evidence type="ECO:0000256" key="3">
    <source>
        <dbReference type="ARBA" id="ARBA00022679"/>
    </source>
</evidence>
<evidence type="ECO:0000256" key="2">
    <source>
        <dbReference type="ARBA" id="ARBA00012265"/>
    </source>
</evidence>
<protein>
    <recommendedName>
        <fullName evidence="2">tRNA(Phe) (4-demethylwyosine(37)-C(7)) aminocarboxypropyltransferase</fullName>
        <ecNumber evidence="2">2.5.1.114</ecNumber>
    </recommendedName>
</protein>
<dbReference type="SUPFAM" id="SSF53335">
    <property type="entry name" value="S-adenosyl-L-methionine-dependent methyltransferases"/>
    <property type="match status" value="1"/>
</dbReference>
<keyword evidence="9" id="KW-1185">Reference proteome</keyword>
<evidence type="ECO:0000313" key="9">
    <source>
        <dbReference type="Proteomes" id="UP000799770"/>
    </source>
</evidence>
<dbReference type="PANTHER" id="PTHR23245">
    <property type="entry name" value="TRNA METHYLTRANSFERASE"/>
    <property type="match status" value="1"/>
</dbReference>
<dbReference type="AlphaFoldDB" id="A0A6A5ZRA8"/>
<dbReference type="Pfam" id="PF02475">
    <property type="entry name" value="TRM5-TYW2_MTfase"/>
    <property type="match status" value="1"/>
</dbReference>
<gene>
    <name evidence="8" type="ORF">BDV96DRAFT_564205</name>
</gene>
<sequence>MAPMTDGQEQITASRPAIQEYRKCLVVPRTYVKRIKTKLEKYSQLDKSVKIVQEPDPLHEEDGYQRNERQLRMVIPTTVKFTQFKGDDDAIFQAFMAQDNRLGNVIQELELEGLIKSGDISIIDKPLSEGNAPEQRTPLLKALEESLGELPQELFVSLGLTIETLVDAFPSTYSVYRPMLLLPAHAFDNPSWQKLLLSNSPESPQLQGIWKRLAEATKTTHVAINAGIPLNNTPSQPTSQDSPEENILRSPMNLTPLYGDFGPSPTPQLLSNPTEEDFNKAFWVSCTQNGIHQTWAPRFSMFSRGNIKEKTRLLTLPSVKETVEEGCTALDLYAGIGYFAFSYKRAGASKVLCWELNPWSIEGLRRGANMNHWTSQIFQAEAYMADGWIEQVKDVDFLIFQESNEAALCPIFCLVWKAPKNAVPPIRHVNCGFLPSSKQSWQTAVRSLDTRLGGWIHAHENVGVNDIDKRKEEVVNELQYKVDYWEAERGCCGSYRRRVRCEHVERVKTYAPGVIHVVFDMKVDGQVDAEDLLA</sequence>
<keyword evidence="5" id="KW-0819">tRNA processing</keyword>
<dbReference type="Proteomes" id="UP000799770">
    <property type="component" value="Unassembled WGS sequence"/>
</dbReference>
<reference evidence="8" key="1">
    <citation type="journal article" date="2020" name="Stud. Mycol.">
        <title>101 Dothideomycetes genomes: a test case for predicting lifestyles and emergence of pathogens.</title>
        <authorList>
            <person name="Haridas S."/>
            <person name="Albert R."/>
            <person name="Binder M."/>
            <person name="Bloem J."/>
            <person name="Labutti K."/>
            <person name="Salamov A."/>
            <person name="Andreopoulos B."/>
            <person name="Baker S."/>
            <person name="Barry K."/>
            <person name="Bills G."/>
            <person name="Bluhm B."/>
            <person name="Cannon C."/>
            <person name="Castanera R."/>
            <person name="Culley D."/>
            <person name="Daum C."/>
            <person name="Ezra D."/>
            <person name="Gonzalez J."/>
            <person name="Henrissat B."/>
            <person name="Kuo A."/>
            <person name="Liang C."/>
            <person name="Lipzen A."/>
            <person name="Lutzoni F."/>
            <person name="Magnuson J."/>
            <person name="Mondo S."/>
            <person name="Nolan M."/>
            <person name="Ohm R."/>
            <person name="Pangilinan J."/>
            <person name="Park H.-J."/>
            <person name="Ramirez L."/>
            <person name="Alfaro M."/>
            <person name="Sun H."/>
            <person name="Tritt A."/>
            <person name="Yoshinaga Y."/>
            <person name="Zwiers L.-H."/>
            <person name="Turgeon B."/>
            <person name="Goodwin S."/>
            <person name="Spatafora J."/>
            <person name="Crous P."/>
            <person name="Grigoriev I."/>
        </authorList>
    </citation>
    <scope>NUCLEOTIDE SEQUENCE</scope>
    <source>
        <strain evidence="8">CBS 627.86</strain>
    </source>
</reference>
<evidence type="ECO:0000313" key="8">
    <source>
        <dbReference type="EMBL" id="KAF2121403.1"/>
    </source>
</evidence>
<dbReference type="InterPro" id="IPR030382">
    <property type="entry name" value="MeTrfase_TRM5/TYW2"/>
</dbReference>
<dbReference type="GO" id="GO:0030488">
    <property type="term" value="P:tRNA methylation"/>
    <property type="evidence" value="ECO:0007669"/>
    <property type="project" value="TreeGrafter"/>
</dbReference>
<keyword evidence="4" id="KW-0949">S-adenosyl-L-methionine</keyword>
<comment type="catalytic activity">
    <reaction evidence="6">
        <text>4-demethylwyosine(37) in tRNA(Phe) + S-adenosyl-L-methionine = 4-demethyl-7-[(3S)-3-amino-3-carboxypropyl]wyosine(37) in tRNA(Phe) + S-methyl-5'-thioadenosine + H(+)</text>
        <dbReference type="Rhea" id="RHEA:36355"/>
        <dbReference type="Rhea" id="RHEA-COMP:10164"/>
        <dbReference type="Rhea" id="RHEA-COMP:10378"/>
        <dbReference type="ChEBI" id="CHEBI:15378"/>
        <dbReference type="ChEBI" id="CHEBI:17509"/>
        <dbReference type="ChEBI" id="CHEBI:59789"/>
        <dbReference type="ChEBI" id="CHEBI:64315"/>
        <dbReference type="ChEBI" id="CHEBI:73550"/>
        <dbReference type="EC" id="2.5.1.114"/>
    </reaction>
</comment>
<name>A0A6A5ZRA8_9PLEO</name>
<evidence type="ECO:0000256" key="5">
    <source>
        <dbReference type="ARBA" id="ARBA00022694"/>
    </source>
</evidence>
<proteinExistence type="predicted"/>
<dbReference type="GO" id="GO:0008175">
    <property type="term" value="F:tRNA methyltransferase activity"/>
    <property type="evidence" value="ECO:0007669"/>
    <property type="project" value="TreeGrafter"/>
</dbReference>